<protein>
    <submittedName>
        <fullName evidence="1">Uncharacterized protein</fullName>
    </submittedName>
</protein>
<dbReference type="Proteomes" id="UP000824088">
    <property type="component" value="Unassembled WGS sequence"/>
</dbReference>
<reference evidence="1" key="1">
    <citation type="submission" date="2020-10" db="EMBL/GenBank/DDBJ databases">
        <authorList>
            <person name="Gilroy R."/>
        </authorList>
    </citation>
    <scope>NUCLEOTIDE SEQUENCE</scope>
    <source>
        <strain evidence="1">1063</strain>
    </source>
</reference>
<dbReference type="AlphaFoldDB" id="A0A9D1HR43"/>
<organism evidence="1 2">
    <name type="scientific">Candidatus Limadaptatus stercorigallinarum</name>
    <dbReference type="NCBI Taxonomy" id="2840845"/>
    <lineage>
        <taxon>Bacteria</taxon>
        <taxon>Bacillati</taxon>
        <taxon>Bacillota</taxon>
        <taxon>Clostridia</taxon>
        <taxon>Eubacteriales</taxon>
        <taxon>Candidatus Limadaptatus</taxon>
    </lineage>
</organism>
<gene>
    <name evidence="1" type="ORF">IAD51_01800</name>
</gene>
<evidence type="ECO:0000313" key="2">
    <source>
        <dbReference type="Proteomes" id="UP000824088"/>
    </source>
</evidence>
<proteinExistence type="predicted"/>
<reference evidence="1" key="2">
    <citation type="journal article" date="2021" name="PeerJ">
        <title>Extensive microbial diversity within the chicken gut microbiome revealed by metagenomics and culture.</title>
        <authorList>
            <person name="Gilroy R."/>
            <person name="Ravi A."/>
            <person name="Getino M."/>
            <person name="Pursley I."/>
            <person name="Horton D.L."/>
            <person name="Alikhan N.F."/>
            <person name="Baker D."/>
            <person name="Gharbi K."/>
            <person name="Hall N."/>
            <person name="Watson M."/>
            <person name="Adriaenssens E.M."/>
            <person name="Foster-Nyarko E."/>
            <person name="Jarju S."/>
            <person name="Secka A."/>
            <person name="Antonio M."/>
            <person name="Oren A."/>
            <person name="Chaudhuri R.R."/>
            <person name="La Ragione R."/>
            <person name="Hildebrand F."/>
            <person name="Pallen M.J."/>
        </authorList>
    </citation>
    <scope>NUCLEOTIDE SEQUENCE</scope>
    <source>
        <strain evidence="1">1063</strain>
    </source>
</reference>
<sequence length="79" mass="9251">MPQAIRYLTKYLEKTGEKLIYSRGLYRYFVTDVMDENIICPYGENDKKFILSDKFSCWEDGEYLGTVSPEVIARLPKVT</sequence>
<name>A0A9D1HR43_9FIRM</name>
<evidence type="ECO:0000313" key="1">
    <source>
        <dbReference type="EMBL" id="HIU20959.1"/>
    </source>
</evidence>
<accession>A0A9D1HR43</accession>
<dbReference type="EMBL" id="DVMN01000029">
    <property type="protein sequence ID" value="HIU20959.1"/>
    <property type="molecule type" value="Genomic_DNA"/>
</dbReference>
<comment type="caution">
    <text evidence="1">The sequence shown here is derived from an EMBL/GenBank/DDBJ whole genome shotgun (WGS) entry which is preliminary data.</text>
</comment>